<dbReference type="PANTHER" id="PTHR14237">
    <property type="entry name" value="MOLYBDOPTERIN COFACTOR SULFURASE MOSC"/>
    <property type="match status" value="1"/>
</dbReference>
<accession>A0A5C3QPS4</accession>
<feature type="domain" description="Aminotransferase class V" evidence="1">
    <location>
        <begin position="5"/>
        <end position="413"/>
    </location>
</feature>
<dbReference type="InterPro" id="IPR015421">
    <property type="entry name" value="PyrdxlP-dep_Trfase_major"/>
</dbReference>
<evidence type="ECO:0000313" key="3">
    <source>
        <dbReference type="Proteomes" id="UP000305067"/>
    </source>
</evidence>
<keyword evidence="2" id="KW-0808">Transferase</keyword>
<proteinExistence type="predicted"/>
<dbReference type="OrthoDB" id="10264306at2759"/>
<dbReference type="Gene3D" id="3.90.1150.10">
    <property type="entry name" value="Aspartate Aminotransferase, domain 1"/>
    <property type="match status" value="1"/>
</dbReference>
<dbReference type="GO" id="GO:0008265">
    <property type="term" value="F:molybdenum cofactor sulfurtransferase activity"/>
    <property type="evidence" value="ECO:0007669"/>
    <property type="project" value="TreeGrafter"/>
</dbReference>
<dbReference type="EMBL" id="ML178821">
    <property type="protein sequence ID" value="TFL02820.1"/>
    <property type="molecule type" value="Genomic_DNA"/>
</dbReference>
<dbReference type="Proteomes" id="UP000305067">
    <property type="component" value="Unassembled WGS sequence"/>
</dbReference>
<sequence>MGAALYPESLIRVHSNTLSRSIMGNTHSMSTSSLLSSNNADEARSAILSFFDAPSGYTVVFTANASGALKLIGESFPFAPDSSYVLGADSHNSVHGIRQYAAEKNAQVSYIPATPQGGFYLDVAKEVLFLNRPTIARSGASLFALTAQSNVSNTKNPLWSLAYASSLGYDTLLDAAAWVPTSSYSLRAHPVDAMAISFYKMFGYPTGIGALIARTSFLTRLNRPWFSGGSVSIVQAPGTAFTRAERLEEQFEDGTVNYLVLSAITDGLRFLSGYQPFLPLRLSCLLHYLVDELQQSHHPDGSPLVRVLSRRPTSRVRRVGEESDTGFSLSFQYLLPSGNSIPLAFIEYLAQKHNIALRTGCMCNPGGAAALLGVQDFMELLRPSTQLRDFERIVGRELGVVRVSLGLASSFQDAWRVVQFSRRLVNEQWRQWYWDQWLEDCGVIGQAL</sequence>
<dbReference type="InterPro" id="IPR015422">
    <property type="entry name" value="PyrdxlP-dep_Trfase_small"/>
</dbReference>
<gene>
    <name evidence="2" type="ORF">BDV98DRAFT_527223</name>
</gene>
<keyword evidence="3" id="KW-1185">Reference proteome</keyword>
<name>A0A5C3QPS4_9AGAR</name>
<dbReference type="InterPro" id="IPR015424">
    <property type="entry name" value="PyrdxlP-dep_Trfase"/>
</dbReference>
<reference evidence="2 3" key="1">
    <citation type="journal article" date="2019" name="Nat. Ecol. Evol.">
        <title>Megaphylogeny resolves global patterns of mushroom evolution.</title>
        <authorList>
            <person name="Varga T."/>
            <person name="Krizsan K."/>
            <person name="Foldi C."/>
            <person name="Dima B."/>
            <person name="Sanchez-Garcia M."/>
            <person name="Sanchez-Ramirez S."/>
            <person name="Szollosi G.J."/>
            <person name="Szarkandi J.G."/>
            <person name="Papp V."/>
            <person name="Albert L."/>
            <person name="Andreopoulos W."/>
            <person name="Angelini C."/>
            <person name="Antonin V."/>
            <person name="Barry K.W."/>
            <person name="Bougher N.L."/>
            <person name="Buchanan P."/>
            <person name="Buyck B."/>
            <person name="Bense V."/>
            <person name="Catcheside P."/>
            <person name="Chovatia M."/>
            <person name="Cooper J."/>
            <person name="Damon W."/>
            <person name="Desjardin D."/>
            <person name="Finy P."/>
            <person name="Geml J."/>
            <person name="Haridas S."/>
            <person name="Hughes K."/>
            <person name="Justo A."/>
            <person name="Karasinski D."/>
            <person name="Kautmanova I."/>
            <person name="Kiss B."/>
            <person name="Kocsube S."/>
            <person name="Kotiranta H."/>
            <person name="LaButti K.M."/>
            <person name="Lechner B.E."/>
            <person name="Liimatainen K."/>
            <person name="Lipzen A."/>
            <person name="Lukacs Z."/>
            <person name="Mihaltcheva S."/>
            <person name="Morgado L.N."/>
            <person name="Niskanen T."/>
            <person name="Noordeloos M.E."/>
            <person name="Ohm R.A."/>
            <person name="Ortiz-Santana B."/>
            <person name="Ovrebo C."/>
            <person name="Racz N."/>
            <person name="Riley R."/>
            <person name="Savchenko A."/>
            <person name="Shiryaev A."/>
            <person name="Soop K."/>
            <person name="Spirin V."/>
            <person name="Szebenyi C."/>
            <person name="Tomsovsky M."/>
            <person name="Tulloss R.E."/>
            <person name="Uehling J."/>
            <person name="Grigoriev I.V."/>
            <person name="Vagvolgyi C."/>
            <person name="Papp T."/>
            <person name="Martin F.M."/>
            <person name="Miettinen O."/>
            <person name="Hibbett D.S."/>
            <person name="Nagy L.G."/>
        </authorList>
    </citation>
    <scope>NUCLEOTIDE SEQUENCE [LARGE SCALE GENOMIC DNA]</scope>
    <source>
        <strain evidence="2 3">CBS 309.79</strain>
    </source>
</reference>
<dbReference type="PANTHER" id="PTHR14237:SF80">
    <property type="entry name" value="MOLYBDENUM COFACTOR SULFURASE"/>
    <property type="match status" value="1"/>
</dbReference>
<dbReference type="GO" id="GO:0043545">
    <property type="term" value="P:molybdopterin cofactor metabolic process"/>
    <property type="evidence" value="ECO:0007669"/>
    <property type="project" value="TreeGrafter"/>
</dbReference>
<dbReference type="SUPFAM" id="SSF53383">
    <property type="entry name" value="PLP-dependent transferases"/>
    <property type="match status" value="1"/>
</dbReference>
<dbReference type="InterPro" id="IPR000192">
    <property type="entry name" value="Aminotrans_V_dom"/>
</dbReference>
<organism evidence="2 3">
    <name type="scientific">Pterulicium gracile</name>
    <dbReference type="NCBI Taxonomy" id="1884261"/>
    <lineage>
        <taxon>Eukaryota</taxon>
        <taxon>Fungi</taxon>
        <taxon>Dikarya</taxon>
        <taxon>Basidiomycota</taxon>
        <taxon>Agaricomycotina</taxon>
        <taxon>Agaricomycetes</taxon>
        <taxon>Agaricomycetidae</taxon>
        <taxon>Agaricales</taxon>
        <taxon>Pleurotineae</taxon>
        <taxon>Pterulaceae</taxon>
        <taxon>Pterulicium</taxon>
    </lineage>
</organism>
<dbReference type="Gene3D" id="3.40.640.10">
    <property type="entry name" value="Type I PLP-dependent aspartate aminotransferase-like (Major domain)"/>
    <property type="match status" value="1"/>
</dbReference>
<evidence type="ECO:0000313" key="2">
    <source>
        <dbReference type="EMBL" id="TFL02820.1"/>
    </source>
</evidence>
<evidence type="ECO:0000259" key="1">
    <source>
        <dbReference type="Pfam" id="PF00266"/>
    </source>
</evidence>
<protein>
    <submittedName>
        <fullName evidence="2">Pyridoxal phosphate-dependent transferase</fullName>
    </submittedName>
</protein>
<dbReference type="AlphaFoldDB" id="A0A5C3QPS4"/>
<dbReference type="STRING" id="1884261.A0A5C3QPS4"/>
<dbReference type="Pfam" id="PF00266">
    <property type="entry name" value="Aminotran_5"/>
    <property type="match status" value="1"/>
</dbReference>